<sequence length="331" mass="35714">MKKLLVIGKEGRLARYTADSSLFDRYDIVYVPVGTDDGTILELHSDANYILVDAVADVSASLIEGMPDLKLIHSEGVGYQGVDTEKAAARGIYVCNCKGMNAAAVAEQAVLLMLGLLRDVKGGDESVRSGKQIETKERYMLEGSLRELGDCTVGLIGMGDIGKATARLLAAFGADVAYFKPRRLSAGEEAELDVRYMEREQLLASCDIVSLHLPVTEETRYMVDDDFLRKMKDTAYLINTSRGELVDSVSLVKALESGWIAGAGLDTIDGEPVQPDNTLVTAPEDAAGKLLLSCHIGGITGASFRRGYGMIWSAIEKVSRGERPDNIVNGL</sequence>
<evidence type="ECO:0000259" key="6">
    <source>
        <dbReference type="Pfam" id="PF02826"/>
    </source>
</evidence>
<reference evidence="7" key="1">
    <citation type="submission" date="2020-10" db="EMBL/GenBank/DDBJ databases">
        <authorList>
            <person name="Gilroy R."/>
        </authorList>
    </citation>
    <scope>NUCLEOTIDE SEQUENCE</scope>
    <source>
        <strain evidence="7">ChiSjej4B22-8349</strain>
    </source>
</reference>
<dbReference type="Pfam" id="PF02826">
    <property type="entry name" value="2-Hacid_dh_C"/>
    <property type="match status" value="1"/>
</dbReference>
<evidence type="ECO:0000313" key="7">
    <source>
        <dbReference type="EMBL" id="HIU95675.1"/>
    </source>
</evidence>
<reference evidence="7" key="2">
    <citation type="journal article" date="2021" name="PeerJ">
        <title>Extensive microbial diversity within the chicken gut microbiome revealed by metagenomics and culture.</title>
        <authorList>
            <person name="Gilroy R."/>
            <person name="Ravi A."/>
            <person name="Getino M."/>
            <person name="Pursley I."/>
            <person name="Horton D.L."/>
            <person name="Alikhan N.F."/>
            <person name="Baker D."/>
            <person name="Gharbi K."/>
            <person name="Hall N."/>
            <person name="Watson M."/>
            <person name="Adriaenssens E.M."/>
            <person name="Foster-Nyarko E."/>
            <person name="Jarju S."/>
            <person name="Secka A."/>
            <person name="Antonio M."/>
            <person name="Oren A."/>
            <person name="Chaudhuri R.R."/>
            <person name="La Ragione R."/>
            <person name="Hildebrand F."/>
            <person name="Pallen M.J."/>
        </authorList>
    </citation>
    <scope>NUCLEOTIDE SEQUENCE</scope>
    <source>
        <strain evidence="7">ChiSjej4B22-8349</strain>
    </source>
</reference>
<dbReference type="InterPro" id="IPR006140">
    <property type="entry name" value="D-isomer_DH_NAD-bd"/>
</dbReference>
<dbReference type="Pfam" id="PF00389">
    <property type="entry name" value="2-Hacid_dh"/>
    <property type="match status" value="1"/>
</dbReference>
<proteinExistence type="inferred from homology"/>
<evidence type="ECO:0000256" key="3">
    <source>
        <dbReference type="ARBA" id="ARBA00023027"/>
    </source>
</evidence>
<dbReference type="InterPro" id="IPR006139">
    <property type="entry name" value="D-isomer_2_OHA_DH_cat_dom"/>
</dbReference>
<dbReference type="PROSITE" id="PS00671">
    <property type="entry name" value="D_2_HYDROXYACID_DH_3"/>
    <property type="match status" value="1"/>
</dbReference>
<feature type="domain" description="D-isomer specific 2-hydroxyacid dehydrogenase NAD-binding" evidence="6">
    <location>
        <begin position="111"/>
        <end position="284"/>
    </location>
</feature>
<evidence type="ECO:0000259" key="5">
    <source>
        <dbReference type="Pfam" id="PF00389"/>
    </source>
</evidence>
<organism evidence="7 8">
    <name type="scientific">Candidatus Allocopromorpha excrementipullorum</name>
    <dbReference type="NCBI Taxonomy" id="2840743"/>
    <lineage>
        <taxon>Bacteria</taxon>
        <taxon>Bacillati</taxon>
        <taxon>Bacillota</taxon>
        <taxon>Clostridia</taxon>
        <taxon>Eubacteriales</taxon>
        <taxon>Eubacteriaceae</taxon>
        <taxon>Eubacteriaceae incertae sedis</taxon>
        <taxon>Candidatus Allocopromorpha</taxon>
    </lineage>
</organism>
<dbReference type="InterPro" id="IPR036291">
    <property type="entry name" value="NAD(P)-bd_dom_sf"/>
</dbReference>
<accession>A0A9D1N6B3</accession>
<comment type="caution">
    <text evidence="7">The sequence shown here is derived from an EMBL/GenBank/DDBJ whole genome shotgun (WGS) entry which is preliminary data.</text>
</comment>
<keyword evidence="3" id="KW-0520">NAD</keyword>
<dbReference type="AlphaFoldDB" id="A0A9D1N6B3"/>
<dbReference type="SUPFAM" id="SSF51735">
    <property type="entry name" value="NAD(P)-binding Rossmann-fold domains"/>
    <property type="match status" value="1"/>
</dbReference>
<dbReference type="PANTHER" id="PTHR43761:SF1">
    <property type="entry name" value="D-ISOMER SPECIFIC 2-HYDROXYACID DEHYDROGENASE CATALYTIC DOMAIN-CONTAINING PROTEIN-RELATED"/>
    <property type="match status" value="1"/>
</dbReference>
<comment type="similarity">
    <text evidence="1 4">Belongs to the D-isomer specific 2-hydroxyacid dehydrogenase family.</text>
</comment>
<dbReference type="Gene3D" id="3.40.50.720">
    <property type="entry name" value="NAD(P)-binding Rossmann-like Domain"/>
    <property type="match status" value="2"/>
</dbReference>
<gene>
    <name evidence="7" type="ORF">IAD25_03060</name>
</gene>
<name>A0A9D1N6B3_9FIRM</name>
<evidence type="ECO:0000256" key="4">
    <source>
        <dbReference type="RuleBase" id="RU003719"/>
    </source>
</evidence>
<dbReference type="InterPro" id="IPR050418">
    <property type="entry name" value="D-iso_2-hydroxyacid_DH_PdxB"/>
</dbReference>
<evidence type="ECO:0000256" key="1">
    <source>
        <dbReference type="ARBA" id="ARBA00005854"/>
    </source>
</evidence>
<dbReference type="GO" id="GO:0051287">
    <property type="term" value="F:NAD binding"/>
    <property type="evidence" value="ECO:0007669"/>
    <property type="project" value="InterPro"/>
</dbReference>
<evidence type="ECO:0000313" key="8">
    <source>
        <dbReference type="Proteomes" id="UP000824130"/>
    </source>
</evidence>
<dbReference type="SUPFAM" id="SSF52283">
    <property type="entry name" value="Formate/glycerate dehydrogenase catalytic domain-like"/>
    <property type="match status" value="1"/>
</dbReference>
<dbReference type="Proteomes" id="UP000824130">
    <property type="component" value="Unassembled WGS sequence"/>
</dbReference>
<dbReference type="InterPro" id="IPR029753">
    <property type="entry name" value="D-isomer_DH_CS"/>
</dbReference>
<dbReference type="PROSITE" id="PS00670">
    <property type="entry name" value="D_2_HYDROXYACID_DH_2"/>
    <property type="match status" value="1"/>
</dbReference>
<dbReference type="EMBL" id="DVOB01000068">
    <property type="protein sequence ID" value="HIU95675.1"/>
    <property type="molecule type" value="Genomic_DNA"/>
</dbReference>
<feature type="domain" description="D-isomer specific 2-hydroxyacid dehydrogenase catalytic" evidence="5">
    <location>
        <begin position="24"/>
        <end position="329"/>
    </location>
</feature>
<dbReference type="PANTHER" id="PTHR43761">
    <property type="entry name" value="D-ISOMER SPECIFIC 2-HYDROXYACID DEHYDROGENASE FAMILY PROTEIN (AFU_ORTHOLOGUE AFUA_1G13630)"/>
    <property type="match status" value="1"/>
</dbReference>
<evidence type="ECO:0000256" key="2">
    <source>
        <dbReference type="ARBA" id="ARBA00023002"/>
    </source>
</evidence>
<dbReference type="GO" id="GO:0016616">
    <property type="term" value="F:oxidoreductase activity, acting on the CH-OH group of donors, NAD or NADP as acceptor"/>
    <property type="evidence" value="ECO:0007669"/>
    <property type="project" value="InterPro"/>
</dbReference>
<dbReference type="CDD" id="cd12175">
    <property type="entry name" value="2-Hacid_dh_11"/>
    <property type="match status" value="1"/>
</dbReference>
<keyword evidence="2 4" id="KW-0560">Oxidoreductase</keyword>
<protein>
    <submittedName>
        <fullName evidence="7">2-hydroxyacid dehydrogenase</fullName>
    </submittedName>
</protein>